<dbReference type="InterPro" id="IPR038765">
    <property type="entry name" value="Papain-like_cys_pep_sf"/>
</dbReference>
<feature type="compositionally biased region" description="Acidic residues" evidence="4">
    <location>
        <begin position="3230"/>
        <end position="3265"/>
    </location>
</feature>
<dbReference type="PANTHER" id="PTHR24006">
    <property type="entry name" value="UBIQUITIN CARBOXYL-TERMINAL HYDROLASE"/>
    <property type="match status" value="1"/>
</dbReference>
<feature type="region of interest" description="Disordered" evidence="4">
    <location>
        <begin position="1660"/>
        <end position="1681"/>
    </location>
</feature>
<feature type="region of interest" description="Disordered" evidence="4">
    <location>
        <begin position="1"/>
        <end position="26"/>
    </location>
</feature>
<sequence>MMDVAPCSDASPETPSSNEEETPIESLPDISIDNEFPIDSLNAMHKTLHCIQWQVPVLPGGDLERVLRACIHLFNKGLACKSEPLQSFVNVDMVVAFEKIFQEPVGHNWKNSIHHGIYLNALLAVELCAITADKDIPEILELESIILDPKSIFHLHSVRDCTVLNAIQMGEPNDSFENFPKITSLLPHLSADLDEAAEEQEEESTTDSASDSSVLLLYARSPEGRPLPLLEDFINLFGRLGGFDAVRDRFLSTPEKPMNVGLIYAYLKPFHLSCDYISSGIINHYLLPICDMVMQFMERITDEDLHQLLKNDPNGNHLDVLILMQTFYKRIHGTSFRSHDFDRIRLQLILRTLRVASFNGKMNALNDLIGIINRLEKRMPELETIKADELMLWLNKNQVLTFLLRENLHQPQYTEKVTKVIQFITERRELTLKDLQEIWDAQAGKHEAIVKNVENMLEKLVAHFTSEHLDHLFVCFGNGFETANKRQRERLIELIRRLAVKEREFFAMKALDFLWKLATKPVLFNELMQPALSAHKQILDSCRSQKPLLEWLNRFSEILKEDSNDYDVVCACRQFYDVCSLFSQHSALYTVSQFSEAEVVHQKAVNDDLINVCISNLEHYMQRLAASLVSPLPPSVTYSPLDPISTPSILAIPHVLQIEERLALLRYLAVKGAQPLSLEQLQTLWEALIGSQAEARTPPNAALMVAGQAVCFKWFDPEENELLREHALAFFEQNILKIEPQRLTPALMNLFRRYFYYVNDKLHRIALLDYPNKTSQLLLRDFDLVGMNYLWHLVFVADDRVAEIGIDMLQTLYTNLDQKLLPKQREINLEFLRKCFVPLSTSHKQVVDILYTHMSDVYLKPSAFIETLSDSEKIPVADKMRHMQRIIQMLQRFLVESDHLFQGSRLRLPLALSWCGSTIKFHLNFEAVSSGSAVSIVLDALGAKSGLRTSSSLIIYSHANETLGQLRTRLLILRLRQLGVPVTAEIRDSDNVEYSGDFHFLSRLRLDLCHLGSQCDAYPNHMPLISYFMQILRKADGCSPSSELRLVGRLCTANESPFLPQQRQQPPIPPPELPVYGPHPAPMDHFLNTEQCTYRDPNRVEEWYATSSQYKQTQSDQVFDFRDPSPQLHHCDITASTPGRCVSPDEDNDGGGGGGGVSSQDAHLRNDMADLLDRNYPGSQHCVAVRSNSSDSSNHSNGPRSSTVSSSHHTSHSSSSSRSSEERPQTYSSAHPNIAHEAFQTNTLRATTSLANHRKRSNSFKTHQSCSMSPIGHLRRSASDRKLSAPTTPQLDSCEQFYDGAGGHQPEANLPGCLISEDRTYVKLLFDIGNMALLANHKPLRDGIIDILYSLPSSPHYVNQLLQPCNPYTSSGKCGTSGDPPPRLHEILKAPLADTLHLSALFSEDADQAQFVGPTQVLYALQSLYSYLHPAPGFLCFESSETATDNALVEVFAVEHQKDSDEVPKKMISFLRAGGFDALLSASAFNGPVNTGDSAFSALRPLILLWICRICNLIFTCCLVTLKFLLLPPGQSLSADPPRPLQGDQSGADLPKPSYSQISQIIDVLLHPAYHNSPLLGVQKFLLQRCEDFAHFALRDGVTPKEILTVWLRTSVSVSELLRNTCWISASSSVGLFSADSVNLLDLHSSFLNCANSVKKSASVQQRQQQQRPNSEPAASALSPSYVSTAETSVAYDTETGPSLGDCTFSLSLASSLGSPPVQDFLQSGHIDQISLLPYVDAFIECQGPSSRQNQNNLLPFLRGLALHSGRTPGCLAIEALEALTSAMTLSLDRGLCQLLPPACQEPLSPTSCFPSRGLLPSPSTDTEPPSNREDAFALRSWLLFLIDLLFVCPATYLRIAAREFISLTVTRSLAANCSLRHLCDLPRLQESKQPSTFLVSNSVSYVINFLIKTMVEKGGEFCENTSECTDVIVSLFEFMQREHLPVSLADELLVKEWSWLLNSLLASGSNPRLGEQDKMQTLAYPQLDPMTSGAPYPLLRPAVLVPPHVSMPALFRSHLRICTSLLRLSTGKGVVARTHEKMLRALFETCIFPASKRLRELKTSLQSKPGVSAVILESTNLYVCPDDVLEAAFDFVRELVNCAPNSALFLKSILMELLYSPETRMPPETWDAGGPVTLKPSEGPGFVGLQNAGSTCYMNSVLQQIFSITPIRDAILAVPVGKILEAANSAAANANLPSFAAIGDSNQSVDEAEKNTLSESQLHNLEVLQSVQTIFAYLAFSKRGFYVPSVFWHTFRFWDGSANLREQRDALEFFNCLVDNIDEAMKLCGMPKPVDQVLGGIFEDQTICVDCPHRYHREESFLVMNVVIKNHRNLIESMEEYVKSDLLERANAYFCEKCGKKVAIRKRTCIKRLPLVLAVHLKRFDYDWDRRIAIKSNDYFEFPHELDMEPYTVDGIAKASQRCAVSPDSPENITTVCPALATDQGDPSQFNSDSTLGTPTIEPSGSGDDTETQSSSSPQPTRYTLRGVVVHSGQASSGHYYSYILHHDEVNGTFRWYKYDDTKVSEVDMNSFETVQHQWFGGEFTADASDVYFRFTYPTRVRSWSAYILFYEREDYQQHQSVQSLCQSLDSNLSPSRSQEIVCPSPVVQTIYTQNIEHLHVNMQFNKFFEDFMLNLCLSTGLEDTPSDSIVVADALVCLLANYCFDIRFRTKVHKWEQYVKPFSRLLRVDASVRTNFVKYTFFSSRTHLQEFLFQCPYPGVRFLYGTLLVEIAADALETSALLPAECYPVFFAIRQQPLLAAHRTVGGAALQDRSPTVGEGKTFLSDALVKCLLHHTLAVLMDQQQQPQVPFAPDRWTCDSFQTDIKPAWSPAAYDARAFQRSTSLGQVFGLLLDYAQTGEKAVSQLLELGLLSRLIRVALDRASVITSVSPTTPGPLTSLGTWHSQPQRYQEPHQQIADHESFVLRAPITRALNSERVLSLCLLSTSTPASPVPVFSDGVTSADRLTVPWCQERIRAFTMSASQLVRLSGRNGLFCLFAYLFSRVDLQRDRPVSCFDPSAAAAIYSGDGELAELLNPDGKFAEPILRLLIACCNNAGTLIPVVHIFKHWCFENQQISLLLIDELIRTIFPSYGSYSELAWEYAILILIEILSIEDSRRVVRLQYTFLHDPKYNVLNFIASSDPTRMDTPSMHLLDGLTNFFLQSEYMQNFILGAADLRSTFYKLIDYVLRTLLPQPYTSAYRTSSKVVAYLKALKDARDLLVSYLPTTDADQTGDTDDGDCCEDQGDDEDCSDDEGGEDAGEEEEEEEKGRDVSNRRKAFSCENSPLIDSENYLLSRLEVAEKKRETSRCG</sequence>
<evidence type="ECO:0000256" key="4">
    <source>
        <dbReference type="SAM" id="MobiDB-lite"/>
    </source>
</evidence>
<keyword evidence="2" id="KW-0833">Ubl conjugation pathway</keyword>
<dbReference type="Pfam" id="PF25010">
    <property type="entry name" value="ARM_UBP24_USP9X-Y"/>
    <property type="match status" value="1"/>
</dbReference>
<feature type="compositionally biased region" description="Low complexity" evidence="4">
    <location>
        <begin position="1187"/>
        <end position="1218"/>
    </location>
</feature>
<evidence type="ECO:0000256" key="1">
    <source>
        <dbReference type="ARBA" id="ARBA00022670"/>
    </source>
</evidence>
<feature type="compositionally biased region" description="Polar residues" evidence="4">
    <location>
        <begin position="1259"/>
        <end position="1268"/>
    </location>
</feature>
<dbReference type="PANTHER" id="PTHR24006:SF925">
    <property type="entry name" value="UBIQUITINYL HYDROLASE 1"/>
    <property type="match status" value="1"/>
</dbReference>
<dbReference type="InterPro" id="IPR056850">
    <property type="entry name" value="ARM_UBP34_24_USP9X_Y"/>
</dbReference>
<dbReference type="EMBL" id="GEEE01019072">
    <property type="protein sequence ID" value="JAP44153.1"/>
    <property type="molecule type" value="Transcribed_RNA"/>
</dbReference>
<evidence type="ECO:0000256" key="2">
    <source>
        <dbReference type="ARBA" id="ARBA00022786"/>
    </source>
</evidence>
<dbReference type="InterPro" id="IPR028889">
    <property type="entry name" value="USP"/>
</dbReference>
<dbReference type="Gene3D" id="3.90.70.10">
    <property type="entry name" value="Cysteine proteinases"/>
    <property type="match status" value="1"/>
</dbReference>
<keyword evidence="3" id="KW-0378">Hydrolase</keyword>
<accession>A0A0X3NXR9</accession>
<proteinExistence type="predicted"/>
<evidence type="ECO:0000313" key="6">
    <source>
        <dbReference type="EMBL" id="JAP44153.1"/>
    </source>
</evidence>
<dbReference type="GO" id="GO:0016579">
    <property type="term" value="P:protein deubiquitination"/>
    <property type="evidence" value="ECO:0007669"/>
    <property type="project" value="InterPro"/>
</dbReference>
<dbReference type="InterPro" id="IPR050164">
    <property type="entry name" value="Peptidase_C19"/>
</dbReference>
<evidence type="ECO:0000256" key="3">
    <source>
        <dbReference type="ARBA" id="ARBA00022801"/>
    </source>
</evidence>
<feature type="region of interest" description="Disordered" evidence="4">
    <location>
        <begin position="3225"/>
        <end position="3275"/>
    </location>
</feature>
<dbReference type="PROSITE" id="PS00973">
    <property type="entry name" value="USP_2"/>
    <property type="match status" value="1"/>
</dbReference>
<dbReference type="InterPro" id="IPR001394">
    <property type="entry name" value="Peptidase_C19_UCH"/>
</dbReference>
<dbReference type="PROSITE" id="PS50235">
    <property type="entry name" value="USP_3"/>
    <property type="match status" value="1"/>
</dbReference>
<dbReference type="GO" id="GO:0006508">
    <property type="term" value="P:proteolysis"/>
    <property type="evidence" value="ECO:0007669"/>
    <property type="project" value="UniProtKB-KW"/>
</dbReference>
<name>A0A0X3NXR9_SCHSO</name>
<feature type="compositionally biased region" description="Low complexity" evidence="4">
    <location>
        <begin position="2469"/>
        <end position="2478"/>
    </location>
</feature>
<dbReference type="GO" id="GO:0004843">
    <property type="term" value="F:cysteine-type deubiquitinase activity"/>
    <property type="evidence" value="ECO:0007669"/>
    <property type="project" value="InterPro"/>
</dbReference>
<feature type="region of interest" description="Disordered" evidence="4">
    <location>
        <begin position="1121"/>
        <end position="1161"/>
    </location>
</feature>
<reference evidence="6" key="1">
    <citation type="submission" date="2016-01" db="EMBL/GenBank/DDBJ databases">
        <title>Reference transcriptome for the parasite Schistocephalus solidus: insights into the molecular evolution of parasitism.</title>
        <authorList>
            <person name="Hebert F.O."/>
            <person name="Grambauer S."/>
            <person name="Barber I."/>
            <person name="Landry C.R."/>
            <person name="Aubin-Horth N."/>
        </authorList>
    </citation>
    <scope>NUCLEOTIDE SEQUENCE</scope>
</reference>
<dbReference type="GO" id="GO:0016477">
    <property type="term" value="P:cell migration"/>
    <property type="evidence" value="ECO:0007669"/>
    <property type="project" value="TreeGrafter"/>
</dbReference>
<dbReference type="SUPFAM" id="SSF54001">
    <property type="entry name" value="Cysteine proteinases"/>
    <property type="match status" value="1"/>
</dbReference>
<dbReference type="Pfam" id="PF00443">
    <property type="entry name" value="UCH"/>
    <property type="match status" value="1"/>
</dbReference>
<dbReference type="InterPro" id="IPR018200">
    <property type="entry name" value="USP_CS"/>
</dbReference>
<dbReference type="GO" id="GO:0005634">
    <property type="term" value="C:nucleus"/>
    <property type="evidence" value="ECO:0007669"/>
    <property type="project" value="TreeGrafter"/>
</dbReference>
<feature type="region of interest" description="Disordered" evidence="4">
    <location>
        <begin position="1252"/>
        <end position="1290"/>
    </location>
</feature>
<feature type="compositionally biased region" description="Polar residues" evidence="4">
    <location>
        <begin position="2442"/>
        <end position="2460"/>
    </location>
</feature>
<gene>
    <name evidence="6" type="ORF">TR117210</name>
</gene>
<organism evidence="6">
    <name type="scientific">Schistocephalus solidus</name>
    <name type="common">Tapeworm</name>
    <dbReference type="NCBI Taxonomy" id="70667"/>
    <lineage>
        <taxon>Eukaryota</taxon>
        <taxon>Metazoa</taxon>
        <taxon>Spiralia</taxon>
        <taxon>Lophotrochozoa</taxon>
        <taxon>Platyhelminthes</taxon>
        <taxon>Cestoda</taxon>
        <taxon>Eucestoda</taxon>
        <taxon>Diphyllobothriidea</taxon>
        <taxon>Diphyllobothriidae</taxon>
        <taxon>Schistocephalus</taxon>
    </lineage>
</organism>
<protein>
    <recommendedName>
        <fullName evidence="5">USP domain-containing protein</fullName>
    </recommendedName>
</protein>
<dbReference type="PROSITE" id="PS00972">
    <property type="entry name" value="USP_1"/>
    <property type="match status" value="1"/>
</dbReference>
<keyword evidence="1" id="KW-0645">Protease</keyword>
<dbReference type="GO" id="GO:0005829">
    <property type="term" value="C:cytosol"/>
    <property type="evidence" value="ECO:0007669"/>
    <property type="project" value="TreeGrafter"/>
</dbReference>
<feature type="region of interest" description="Disordered" evidence="4">
    <location>
        <begin position="2436"/>
        <end position="2480"/>
    </location>
</feature>
<evidence type="ECO:0000259" key="5">
    <source>
        <dbReference type="PROSITE" id="PS50235"/>
    </source>
</evidence>
<feature type="domain" description="USP" evidence="5">
    <location>
        <begin position="2144"/>
        <end position="2571"/>
    </location>
</feature>
<feature type="region of interest" description="Disordered" evidence="4">
    <location>
        <begin position="1182"/>
        <end position="1238"/>
    </location>
</feature>